<protein>
    <recommendedName>
        <fullName evidence="1">DUF4346 domain-containing protein</fullName>
    </recommendedName>
</protein>
<gene>
    <name evidence="2" type="ORF">METZ01_LOCUS476159</name>
</gene>
<accession>A0A383BVN1</accession>
<evidence type="ECO:0000259" key="1">
    <source>
        <dbReference type="Pfam" id="PF14251"/>
    </source>
</evidence>
<name>A0A383BVN1_9ZZZZ</name>
<sequence length="126" mass="14844">MKKNKVIKGRWYKINKKIKKRIVAKYHKIKDWVMDPRGYFLIEIDREKKLLRAGYCKFTKLGNKPINDMVSIVSGRTAIEIVNTLIRNKYISTLQHAADMGIELCKAELALKYKLNYVQDKDLKIK</sequence>
<dbReference type="Pfam" id="PF14251">
    <property type="entry name" value="PterinBD-DUF4346"/>
    <property type="match status" value="1"/>
</dbReference>
<reference evidence="2" key="1">
    <citation type="submission" date="2018-05" db="EMBL/GenBank/DDBJ databases">
        <authorList>
            <person name="Lanie J.A."/>
            <person name="Ng W.-L."/>
            <person name="Kazmierczak K.M."/>
            <person name="Andrzejewski T.M."/>
            <person name="Davidsen T.M."/>
            <person name="Wayne K.J."/>
            <person name="Tettelin H."/>
            <person name="Glass J.I."/>
            <person name="Rusch D."/>
            <person name="Podicherti R."/>
            <person name="Tsui H.-C.T."/>
            <person name="Winkler M.E."/>
        </authorList>
    </citation>
    <scope>NUCLEOTIDE SEQUENCE</scope>
</reference>
<dbReference type="AlphaFoldDB" id="A0A383BVN1"/>
<organism evidence="2">
    <name type="scientific">marine metagenome</name>
    <dbReference type="NCBI Taxonomy" id="408172"/>
    <lineage>
        <taxon>unclassified sequences</taxon>
        <taxon>metagenomes</taxon>
        <taxon>ecological metagenomes</taxon>
    </lineage>
</organism>
<feature type="domain" description="DUF4346" evidence="1">
    <location>
        <begin position="35"/>
        <end position="120"/>
    </location>
</feature>
<dbReference type="EMBL" id="UINC01203173">
    <property type="protein sequence ID" value="SVE23305.1"/>
    <property type="molecule type" value="Genomic_DNA"/>
</dbReference>
<dbReference type="InterPro" id="IPR025595">
    <property type="entry name" value="PterinBD-DUF4346"/>
</dbReference>
<proteinExistence type="predicted"/>
<evidence type="ECO:0000313" key="2">
    <source>
        <dbReference type="EMBL" id="SVE23305.1"/>
    </source>
</evidence>